<dbReference type="InterPro" id="IPR009057">
    <property type="entry name" value="Homeodomain-like_sf"/>
</dbReference>
<dbReference type="PANTHER" id="PTHR46564:SF1">
    <property type="entry name" value="TRANSPOSASE"/>
    <property type="match status" value="1"/>
</dbReference>
<comment type="caution">
    <text evidence="4">The sequence shown here is derived from an EMBL/GenBank/DDBJ whole genome shotgun (WGS) entry which is preliminary data.</text>
</comment>
<dbReference type="PANTHER" id="PTHR46564">
    <property type="entry name" value="TRANSPOSASE"/>
    <property type="match status" value="1"/>
</dbReference>
<dbReference type="Pfam" id="PF06056">
    <property type="entry name" value="Terminase_5"/>
    <property type="match status" value="1"/>
</dbReference>
<feature type="domain" description="Winged helix-turn helix" evidence="3">
    <location>
        <begin position="115"/>
        <end position="169"/>
    </location>
</feature>
<dbReference type="InterPro" id="IPR010332">
    <property type="entry name" value="ATPase_terminase-su_N"/>
</dbReference>
<organism evidence="4 5">
    <name type="scientific">Clostridium chromiireducens</name>
    <dbReference type="NCBI Taxonomy" id="225345"/>
    <lineage>
        <taxon>Bacteria</taxon>
        <taxon>Bacillati</taxon>
        <taxon>Bacillota</taxon>
        <taxon>Clostridia</taxon>
        <taxon>Eubacteriales</taxon>
        <taxon>Clostridiaceae</taxon>
        <taxon>Clostridium</taxon>
    </lineage>
</organism>
<dbReference type="RefSeq" id="WP_160361831.1">
    <property type="nucleotide sequence ID" value="NZ_WSRQ01000167.1"/>
</dbReference>
<proteinExistence type="predicted"/>
<dbReference type="GO" id="GO:0003676">
    <property type="term" value="F:nucleic acid binding"/>
    <property type="evidence" value="ECO:0007669"/>
    <property type="project" value="InterPro"/>
</dbReference>
<dbReference type="Pfam" id="PF13358">
    <property type="entry name" value="DDE_3"/>
    <property type="match status" value="1"/>
</dbReference>
<dbReference type="SUPFAM" id="SSF46689">
    <property type="entry name" value="Homeodomain-like"/>
    <property type="match status" value="1"/>
</dbReference>
<evidence type="ECO:0000259" key="1">
    <source>
        <dbReference type="Pfam" id="PF06056"/>
    </source>
</evidence>
<dbReference type="InterPro" id="IPR038717">
    <property type="entry name" value="Tc1-like_DDE_dom"/>
</dbReference>
<name>A0A964W5L8_9CLOT</name>
<dbReference type="InterPro" id="IPR025959">
    <property type="entry name" value="Winged_HTH_dom"/>
</dbReference>
<dbReference type="Proteomes" id="UP000656077">
    <property type="component" value="Unassembled WGS sequence"/>
</dbReference>
<evidence type="ECO:0000259" key="2">
    <source>
        <dbReference type="Pfam" id="PF13358"/>
    </source>
</evidence>
<evidence type="ECO:0000259" key="3">
    <source>
        <dbReference type="Pfam" id="PF13592"/>
    </source>
</evidence>
<gene>
    <name evidence="4" type="ORF">GKZ28_28000</name>
</gene>
<dbReference type="EMBL" id="WSRQ01000167">
    <property type="protein sequence ID" value="MVX67447.1"/>
    <property type="molecule type" value="Genomic_DNA"/>
</dbReference>
<dbReference type="NCBIfam" id="NF033545">
    <property type="entry name" value="transpos_IS630"/>
    <property type="match status" value="1"/>
</dbReference>
<dbReference type="AlphaFoldDB" id="A0A964W5L8"/>
<evidence type="ECO:0000313" key="4">
    <source>
        <dbReference type="EMBL" id="MVX67447.1"/>
    </source>
</evidence>
<protein>
    <submittedName>
        <fullName evidence="4">IS630 family transposase</fullName>
    </submittedName>
</protein>
<reference evidence="4" key="1">
    <citation type="submission" date="2019-12" db="EMBL/GenBank/DDBJ databases">
        <title>Microbes associate with the intestines of laboratory mice.</title>
        <authorList>
            <person name="Navarre W."/>
            <person name="Wong E."/>
        </authorList>
    </citation>
    <scope>NUCLEOTIDE SEQUENCE</scope>
    <source>
        <strain evidence="4">NM79_F5</strain>
    </source>
</reference>
<dbReference type="Gene3D" id="3.30.420.10">
    <property type="entry name" value="Ribonuclease H-like superfamily/Ribonuclease H"/>
    <property type="match status" value="1"/>
</dbReference>
<accession>A0A964W5L8</accession>
<dbReference type="InterPro" id="IPR047655">
    <property type="entry name" value="Transpos_IS630-like"/>
</dbReference>
<feature type="domain" description="Tc1-like transposase DDE" evidence="2">
    <location>
        <begin position="184"/>
        <end position="322"/>
    </location>
</feature>
<dbReference type="Pfam" id="PF13592">
    <property type="entry name" value="HTH_33"/>
    <property type="match status" value="1"/>
</dbReference>
<sequence>MNLRRNTIEDNQNAILELEAAMKETKNVRMYKRYSVVLKHFQGFQNKAIAEMEGLEEHAVGSYIKKYKSNGLEGLAMKKAPGAPRKLNTKQEQKLIHVITNNTPDEVGFESIKNWTIKLICQWVMANFNTTIKHSSMAVILHRLNLSYTRPTYVLKKADKEKQEVFKKDFENLKKTLDGLVDMILFQDESMIRDYQAIQKTWFIKGQQRKIPTYGKNAGVKLIGVLDYESGHVYCEEHEKYDAAVFLEFLKKVLTQYPKGKIVIILDNAKIHHAKLIQPFLEKVKNRLELMFLPPYSPDLNLIEGLWGWLKSSVVNNVFFKGFGSIRVAIQKFIGTINKVPTQTIDRLCVKM</sequence>
<dbReference type="SUPFAM" id="SSF53098">
    <property type="entry name" value="Ribonuclease H-like"/>
    <property type="match status" value="1"/>
</dbReference>
<evidence type="ECO:0000313" key="5">
    <source>
        <dbReference type="Proteomes" id="UP000656077"/>
    </source>
</evidence>
<dbReference type="InterPro" id="IPR036397">
    <property type="entry name" value="RNaseH_sf"/>
</dbReference>
<dbReference type="InterPro" id="IPR012337">
    <property type="entry name" value="RNaseH-like_sf"/>
</dbReference>
<feature type="domain" description="Terminase ATPase subunit N-terminal" evidence="1">
    <location>
        <begin position="38"/>
        <end position="87"/>
    </location>
</feature>